<dbReference type="SUPFAM" id="SSF54427">
    <property type="entry name" value="NTF2-like"/>
    <property type="match status" value="1"/>
</dbReference>
<accession>A0A3B0X279</accession>
<dbReference type="InterPro" id="IPR037401">
    <property type="entry name" value="SnoaL-like"/>
</dbReference>
<name>A0A3B0X279_9ZZZZ</name>
<protein>
    <recommendedName>
        <fullName evidence="1">SnoaL-like domain-containing protein</fullName>
    </recommendedName>
</protein>
<dbReference type="InterPro" id="IPR032710">
    <property type="entry name" value="NTF2-like_dom_sf"/>
</dbReference>
<sequence length="65" mass="7612">MEKAFSEQFSIGWVEAWNSHDINKIMSHYTDDFIMHSPVIQELLNEPSGKLNGKSEIKKYWLKAL</sequence>
<dbReference type="Pfam" id="PF12680">
    <property type="entry name" value="SnoaL_2"/>
    <property type="match status" value="1"/>
</dbReference>
<feature type="domain" description="SnoaL-like" evidence="1">
    <location>
        <begin position="13"/>
        <end position="63"/>
    </location>
</feature>
<organism evidence="2">
    <name type="scientific">hydrothermal vent metagenome</name>
    <dbReference type="NCBI Taxonomy" id="652676"/>
    <lineage>
        <taxon>unclassified sequences</taxon>
        <taxon>metagenomes</taxon>
        <taxon>ecological metagenomes</taxon>
    </lineage>
</organism>
<evidence type="ECO:0000259" key="1">
    <source>
        <dbReference type="Pfam" id="PF12680"/>
    </source>
</evidence>
<evidence type="ECO:0000313" key="2">
    <source>
        <dbReference type="EMBL" id="VAW58810.1"/>
    </source>
</evidence>
<reference evidence="2" key="1">
    <citation type="submission" date="2018-06" db="EMBL/GenBank/DDBJ databases">
        <authorList>
            <person name="Zhirakovskaya E."/>
        </authorList>
    </citation>
    <scope>NUCLEOTIDE SEQUENCE</scope>
</reference>
<gene>
    <name evidence="2" type="ORF">MNBD_GAMMA08-1262</name>
</gene>
<dbReference type="AlphaFoldDB" id="A0A3B0X279"/>
<dbReference type="Gene3D" id="3.10.450.50">
    <property type="match status" value="1"/>
</dbReference>
<dbReference type="EMBL" id="UOFH01000037">
    <property type="protein sequence ID" value="VAW58810.1"/>
    <property type="molecule type" value="Genomic_DNA"/>
</dbReference>
<feature type="non-terminal residue" evidence="2">
    <location>
        <position position="65"/>
    </location>
</feature>
<proteinExistence type="predicted"/>